<sequence length="590" mass="64092">MTVILPSFLVTADTTNLVEAQKVEGKVTSKDEVVYATLKANGGIDKIHVVNTLDVRLAGEILDYGDYSTIKNLSDMSALELDGQTVRMDIPEGKFYYQGNLKEDSELPWEFAVSYSLDGREVDPSALAGKTGHVEINIETSANKNMDTVFYENYLLQVSLLLPNSYSNIEAPGGMVANAGKDKQITFTALPGQEEKFSVEADVDDFEFRGIEIAAVPSTLPIDTSEMDSMTEDMSTLSDAIGELNNGVADLKDGVIKLNNGVLSLKDGSAQYKSGINQLDGASAEIVSASRTIGDALVTINDSLSSNSTEMELTGLNELPKGLTQLANGLTETANGLSALRENYSLAYRALDEAIKEIPTAQLTEEQISDLYKSGANSTVLDKLVESYAAAQKVKGTFLSTKPAFDAVEPSLKQASEAVKIMSGTLTSISKDLSESLEGMDMSGLGELQKGIAELASNYSKFHSVLVSYTKGVSQLSSSYNQLHSGIVGLSDGTGELDKGVGELRNGTNELYEETKDLPEQMQQEINEMIQEYDKSDFEPVSFVSSKNEKVSSVQFVIKTESIQIEEKETKKEKPEKEKGFWQLFLDLFK</sequence>
<keyword evidence="2" id="KW-1185">Reference proteome</keyword>
<protein>
    <submittedName>
        <fullName evidence="1">YhgE/Pip domain-containing protein</fullName>
    </submittedName>
</protein>
<evidence type="ECO:0000313" key="1">
    <source>
        <dbReference type="EMBL" id="MDZ5473634.1"/>
    </source>
</evidence>
<evidence type="ECO:0000313" key="2">
    <source>
        <dbReference type="Proteomes" id="UP001290455"/>
    </source>
</evidence>
<dbReference type="NCBIfam" id="TIGR03057">
    <property type="entry name" value="xxxLxxG_by_4"/>
    <property type="match status" value="2"/>
</dbReference>
<dbReference type="InterPro" id="IPR023908">
    <property type="entry name" value="xxxLxxG_rpt"/>
</dbReference>
<dbReference type="EMBL" id="JAXOFX010000015">
    <property type="protein sequence ID" value="MDZ5473634.1"/>
    <property type="molecule type" value="Genomic_DNA"/>
</dbReference>
<reference evidence="1 2" key="1">
    <citation type="submission" date="2023-11" db="EMBL/GenBank/DDBJ databases">
        <title>Bacillus jintuensis, isolated from a mudflat on the Beibu Gulf coast.</title>
        <authorList>
            <person name="Li M."/>
        </authorList>
    </citation>
    <scope>NUCLEOTIDE SEQUENCE [LARGE SCALE GENOMIC DNA]</scope>
    <source>
        <strain evidence="1 2">31A1R</strain>
    </source>
</reference>
<organism evidence="1 2">
    <name type="scientific">Robertmurraya mangrovi</name>
    <dbReference type="NCBI Taxonomy" id="3098077"/>
    <lineage>
        <taxon>Bacteria</taxon>
        <taxon>Bacillati</taxon>
        <taxon>Bacillota</taxon>
        <taxon>Bacilli</taxon>
        <taxon>Bacillales</taxon>
        <taxon>Bacillaceae</taxon>
        <taxon>Robertmurraya</taxon>
    </lineage>
</organism>
<proteinExistence type="predicted"/>
<dbReference type="Proteomes" id="UP001290455">
    <property type="component" value="Unassembled WGS sequence"/>
</dbReference>
<name>A0ABU5J2K2_9BACI</name>
<comment type="caution">
    <text evidence="1">The sequence shown here is derived from an EMBL/GenBank/DDBJ whole genome shotgun (WGS) entry which is preliminary data.</text>
</comment>
<dbReference type="Gene3D" id="1.10.287.950">
    <property type="entry name" value="Methyl-accepting chemotaxis protein"/>
    <property type="match status" value="2"/>
</dbReference>
<accession>A0ABU5J2K2</accession>
<gene>
    <name evidence="1" type="ORF">SM124_18110</name>
</gene>